<dbReference type="Gene3D" id="1.10.10.10">
    <property type="entry name" value="Winged helix-like DNA-binding domain superfamily/Winged helix DNA-binding domain"/>
    <property type="match status" value="1"/>
</dbReference>
<evidence type="ECO:0000313" key="7">
    <source>
        <dbReference type="Proteomes" id="UP001061862"/>
    </source>
</evidence>
<organism evidence="6 7">
    <name type="scientific">Devosia neptuniae</name>
    <dbReference type="NCBI Taxonomy" id="191302"/>
    <lineage>
        <taxon>Bacteria</taxon>
        <taxon>Pseudomonadati</taxon>
        <taxon>Pseudomonadota</taxon>
        <taxon>Alphaproteobacteria</taxon>
        <taxon>Hyphomicrobiales</taxon>
        <taxon>Devosiaceae</taxon>
        <taxon>Devosia</taxon>
    </lineage>
</organism>
<proteinExistence type="inferred from homology"/>
<dbReference type="Pfam" id="PF03466">
    <property type="entry name" value="LysR_substrate"/>
    <property type="match status" value="1"/>
</dbReference>
<keyword evidence="2" id="KW-0805">Transcription regulation</keyword>
<sequence length="299" mass="33730">MAINVTHLRSFYHVARLGSFTQAAKALGVSQPTLTRQLLTLEGDFDVKLLRRSTRKLELTEEGRRLLEICEPIFAGLEEAESYLRTEHEKLVRVDSVYTSRMTDFLAFGHRNFKSCRFDVRMRRSNEVYRSLLDGDCDIGMLTLPQDSTEFDHFTVGTYPLIALVGNDHPWRSRKTVSVFELVGQPVVATSHLSQSRHALDRALQSRNLNIDIVQVLDSNEVILDVIRNSASVGLMGYTGLIERGVDHYVTFDEPDMSVALHFACSHTGSSRGVTRAIFNLWKRELRAGAHPALPSAVR</sequence>
<geneLocation type="plasmid" evidence="6 7">
    <name>p_unnamed1</name>
</geneLocation>
<keyword evidence="6" id="KW-0614">Plasmid</keyword>
<dbReference type="InterPro" id="IPR005119">
    <property type="entry name" value="LysR_subst-bd"/>
</dbReference>
<dbReference type="EMBL" id="CP104964">
    <property type="protein sequence ID" value="UXN67968.1"/>
    <property type="molecule type" value="Genomic_DNA"/>
</dbReference>
<dbReference type="Gene3D" id="3.40.190.290">
    <property type="match status" value="1"/>
</dbReference>
<dbReference type="SUPFAM" id="SSF46785">
    <property type="entry name" value="Winged helix' DNA-binding domain"/>
    <property type="match status" value="1"/>
</dbReference>
<dbReference type="Proteomes" id="UP001061862">
    <property type="component" value="Plasmid p_unnamed1"/>
</dbReference>
<keyword evidence="7" id="KW-1185">Reference proteome</keyword>
<evidence type="ECO:0000256" key="2">
    <source>
        <dbReference type="ARBA" id="ARBA00023015"/>
    </source>
</evidence>
<dbReference type="PRINTS" id="PR00039">
    <property type="entry name" value="HTHLYSR"/>
</dbReference>
<keyword evidence="3" id="KW-0238">DNA-binding</keyword>
<accession>A0ABY6C6T6</accession>
<evidence type="ECO:0000256" key="3">
    <source>
        <dbReference type="ARBA" id="ARBA00023125"/>
    </source>
</evidence>
<comment type="similarity">
    <text evidence="1">Belongs to the LysR transcriptional regulatory family.</text>
</comment>
<dbReference type="InterPro" id="IPR000847">
    <property type="entry name" value="LysR_HTH_N"/>
</dbReference>
<evidence type="ECO:0000313" key="6">
    <source>
        <dbReference type="EMBL" id="UXN67968.1"/>
    </source>
</evidence>
<dbReference type="PANTHER" id="PTHR30419">
    <property type="entry name" value="HTH-TYPE TRANSCRIPTIONAL REGULATOR YBHD"/>
    <property type="match status" value="1"/>
</dbReference>
<gene>
    <name evidence="6" type="ORF">N8A98_00130</name>
</gene>
<name>A0ABY6C6T6_9HYPH</name>
<evidence type="ECO:0000256" key="4">
    <source>
        <dbReference type="ARBA" id="ARBA00023163"/>
    </source>
</evidence>
<dbReference type="CDD" id="cd05466">
    <property type="entry name" value="PBP2_LTTR_substrate"/>
    <property type="match status" value="1"/>
</dbReference>
<evidence type="ECO:0000259" key="5">
    <source>
        <dbReference type="PROSITE" id="PS50931"/>
    </source>
</evidence>
<dbReference type="RefSeq" id="WP_262165543.1">
    <property type="nucleotide sequence ID" value="NZ_CP104964.1"/>
</dbReference>
<keyword evidence="4" id="KW-0804">Transcription</keyword>
<dbReference type="PANTHER" id="PTHR30419:SF8">
    <property type="entry name" value="NITROGEN ASSIMILATION TRANSCRIPTIONAL ACTIVATOR-RELATED"/>
    <property type="match status" value="1"/>
</dbReference>
<dbReference type="Pfam" id="PF00126">
    <property type="entry name" value="HTH_1"/>
    <property type="match status" value="1"/>
</dbReference>
<protein>
    <submittedName>
        <fullName evidence="6">LysR family transcriptional regulator</fullName>
    </submittedName>
</protein>
<dbReference type="InterPro" id="IPR036390">
    <property type="entry name" value="WH_DNA-bd_sf"/>
</dbReference>
<reference evidence="6 7" key="1">
    <citation type="submission" date="2022-09" db="EMBL/GenBank/DDBJ databases">
        <title>Interaction between co-microsymbionts with complementary sets of symbiotic genes in legume-rhizobium systems.</title>
        <authorList>
            <person name="Safronova V."/>
            <person name="Sazanova A."/>
            <person name="Afonin A."/>
            <person name="Chirak E."/>
        </authorList>
    </citation>
    <scope>NUCLEOTIDE SEQUENCE [LARGE SCALE GENOMIC DNA]</scope>
    <source>
        <strain evidence="6 7">A18/4-1</strain>
        <plasmid evidence="6 7">p_unnamed1</plasmid>
    </source>
</reference>
<dbReference type="InterPro" id="IPR036388">
    <property type="entry name" value="WH-like_DNA-bd_sf"/>
</dbReference>
<dbReference type="PROSITE" id="PS50931">
    <property type="entry name" value="HTH_LYSR"/>
    <property type="match status" value="1"/>
</dbReference>
<dbReference type="SUPFAM" id="SSF53850">
    <property type="entry name" value="Periplasmic binding protein-like II"/>
    <property type="match status" value="1"/>
</dbReference>
<dbReference type="InterPro" id="IPR050950">
    <property type="entry name" value="HTH-type_LysR_regulators"/>
</dbReference>
<feature type="domain" description="HTH lysR-type" evidence="5">
    <location>
        <begin position="3"/>
        <end position="60"/>
    </location>
</feature>
<evidence type="ECO:0000256" key="1">
    <source>
        <dbReference type="ARBA" id="ARBA00009437"/>
    </source>
</evidence>